<name>A0A542ZQU0_9ACTN</name>
<dbReference type="InterPro" id="IPR029062">
    <property type="entry name" value="Class_I_gatase-like"/>
</dbReference>
<evidence type="ECO:0000256" key="3">
    <source>
        <dbReference type="ARBA" id="ARBA00022801"/>
    </source>
</evidence>
<keyword evidence="4" id="KW-0720">Serine protease</keyword>
<keyword evidence="3" id="KW-0378">Hydrolase</keyword>
<dbReference type="GO" id="GO:0006508">
    <property type="term" value="P:proteolysis"/>
    <property type="evidence" value="ECO:0007669"/>
    <property type="project" value="UniProtKB-KW"/>
</dbReference>
<dbReference type="CDD" id="cd03146">
    <property type="entry name" value="GAT1_Peptidase_E"/>
    <property type="match status" value="1"/>
</dbReference>
<gene>
    <name evidence="5" type="ORF">FB460_0508</name>
</gene>
<dbReference type="GO" id="GO:0008236">
    <property type="term" value="F:serine-type peptidase activity"/>
    <property type="evidence" value="ECO:0007669"/>
    <property type="project" value="UniProtKB-KW"/>
</dbReference>
<dbReference type="PANTHER" id="PTHR20842:SF0">
    <property type="entry name" value="ALPHA-ASPARTYL DIPEPTIDASE"/>
    <property type="match status" value="1"/>
</dbReference>
<evidence type="ECO:0000256" key="2">
    <source>
        <dbReference type="ARBA" id="ARBA00022670"/>
    </source>
</evidence>
<evidence type="ECO:0000313" key="6">
    <source>
        <dbReference type="Proteomes" id="UP000316196"/>
    </source>
</evidence>
<evidence type="ECO:0000256" key="4">
    <source>
        <dbReference type="ARBA" id="ARBA00022825"/>
    </source>
</evidence>
<dbReference type="Proteomes" id="UP000316196">
    <property type="component" value="Unassembled WGS sequence"/>
</dbReference>
<dbReference type="AlphaFoldDB" id="A0A542ZQU0"/>
<evidence type="ECO:0000313" key="5">
    <source>
        <dbReference type="EMBL" id="TQL62721.1"/>
    </source>
</evidence>
<evidence type="ECO:0000256" key="1">
    <source>
        <dbReference type="ARBA" id="ARBA00006534"/>
    </source>
</evidence>
<dbReference type="EMBL" id="VFOR01000001">
    <property type="protein sequence ID" value="TQL62721.1"/>
    <property type="molecule type" value="Genomic_DNA"/>
</dbReference>
<dbReference type="InterPro" id="IPR005320">
    <property type="entry name" value="Peptidase_S51"/>
</dbReference>
<comment type="similarity">
    <text evidence="1">Belongs to the peptidase S51 family.</text>
</comment>
<dbReference type="OrthoDB" id="9778515at2"/>
<reference evidence="5 6" key="1">
    <citation type="submission" date="2019-06" db="EMBL/GenBank/DDBJ databases">
        <title>Sequencing the genomes of 1000 actinobacteria strains.</title>
        <authorList>
            <person name="Klenk H.-P."/>
        </authorList>
    </citation>
    <scope>NUCLEOTIDE SEQUENCE [LARGE SCALE GENOMIC DNA]</scope>
    <source>
        <strain evidence="5 6">DSM 8251</strain>
    </source>
</reference>
<protein>
    <submittedName>
        <fullName evidence="5">Peptidase E</fullName>
    </submittedName>
</protein>
<dbReference type="SUPFAM" id="SSF52317">
    <property type="entry name" value="Class I glutamine amidotransferase-like"/>
    <property type="match status" value="1"/>
</dbReference>
<dbReference type="PANTHER" id="PTHR20842">
    <property type="entry name" value="PROTEASE S51 ALPHA-ASPARTYL DIPEPTIDASE"/>
    <property type="match status" value="1"/>
</dbReference>
<keyword evidence="6" id="KW-1185">Reference proteome</keyword>
<comment type="caution">
    <text evidence="5">The sequence shown here is derived from an EMBL/GenBank/DDBJ whole genome shotgun (WGS) entry which is preliminary data.</text>
</comment>
<organism evidence="5 6">
    <name type="scientific">Propioniferax innocua</name>
    <dbReference type="NCBI Taxonomy" id="1753"/>
    <lineage>
        <taxon>Bacteria</taxon>
        <taxon>Bacillati</taxon>
        <taxon>Actinomycetota</taxon>
        <taxon>Actinomycetes</taxon>
        <taxon>Propionibacteriales</taxon>
        <taxon>Propionibacteriaceae</taxon>
        <taxon>Propioniferax</taxon>
    </lineage>
</organism>
<sequence>MTTHIVAMGGGGFSMSSDKTVTNLDRYVINLCDEPHPMVCFVPTASADDPAYVRRFFDAFAPTGVRTSVLTLWENAADSVKQAEEADILYVGGGSTVNLLALWQAHGVTDMIKRRIKNGNLVLAGLSAGASAWFEGCTTDSFGADALRTWRGGMGLINGSFCPHYDGEAERAPLFANSIATGALPDGYGVEDGAAIHAIDGEIHRFIAERPGPKVHRVYGMFTPTTSGVVTEEQRTRQVRL</sequence>
<dbReference type="Pfam" id="PF03575">
    <property type="entry name" value="Peptidase_S51"/>
    <property type="match status" value="1"/>
</dbReference>
<proteinExistence type="inferred from homology"/>
<accession>A0A542ZQU0</accession>
<dbReference type="Gene3D" id="3.40.50.880">
    <property type="match status" value="1"/>
</dbReference>
<dbReference type="RefSeq" id="WP_142092526.1">
    <property type="nucleotide sequence ID" value="NZ_BAAAMD010000001.1"/>
</dbReference>
<keyword evidence="2" id="KW-0645">Protease</keyword>